<dbReference type="InterPro" id="IPR011583">
    <property type="entry name" value="Chitinase_II/V-like_cat"/>
</dbReference>
<dbReference type="AlphaFoldDB" id="A0A3E2HSA4"/>
<keyword evidence="12" id="KW-1185">Reference proteome</keyword>
<sequence>MKIVAYYEGFSGTHACGIMAPEEIPVESISHLILAFGYITLNDFKITNMDGVSPDMFDQIINLKTRNPNITIMIALGDWAFTDPGTFQSVFSTLVSQCGFDGVDFDWEYPGANDRGGQPEDGVNCTQLLKELRTTIKNSGQSYIVTFTAPTSYWYLQHFDLKAMTTYVDWINLMSDRDNPIGNQVLAHTSLTEIDLALDPFWRNDTDPFSIVLGMGFYGRSFKLEDLNCWKVRCPFSGAGDQGPCTQTDGILSYKEIGDILASTNAKPYYDEDAQVNYTAIDFDDARHSALAALTGD</sequence>
<dbReference type="PANTHER" id="PTHR11177:SF397">
    <property type="entry name" value="CHITINASE"/>
    <property type="match status" value="1"/>
</dbReference>
<dbReference type="EC" id="3.2.1.14" evidence="3"/>
<dbReference type="GO" id="GO:0000272">
    <property type="term" value="P:polysaccharide catabolic process"/>
    <property type="evidence" value="ECO:0007669"/>
    <property type="project" value="UniProtKB-KW"/>
</dbReference>
<keyword evidence="5" id="KW-0146">Chitin degradation</keyword>
<organism evidence="11 12">
    <name type="scientific">Scytalidium lignicola</name>
    <name type="common">Hyphomycete</name>
    <dbReference type="NCBI Taxonomy" id="5539"/>
    <lineage>
        <taxon>Eukaryota</taxon>
        <taxon>Fungi</taxon>
        <taxon>Dikarya</taxon>
        <taxon>Ascomycota</taxon>
        <taxon>Pezizomycotina</taxon>
        <taxon>Leotiomycetes</taxon>
        <taxon>Leotiomycetes incertae sedis</taxon>
        <taxon>Scytalidium</taxon>
    </lineage>
</organism>
<accession>A0A3E2HSA4</accession>
<dbReference type="InterPro" id="IPR050314">
    <property type="entry name" value="Glycosyl_Hydrlase_18"/>
</dbReference>
<gene>
    <name evidence="11" type="ORF">B7463_g71</name>
</gene>
<evidence type="ECO:0000256" key="2">
    <source>
        <dbReference type="ARBA" id="ARBA00008682"/>
    </source>
</evidence>
<dbReference type="SUPFAM" id="SSF54556">
    <property type="entry name" value="Chitinase insertion domain"/>
    <property type="match status" value="1"/>
</dbReference>
<dbReference type="GO" id="GO:0008843">
    <property type="term" value="F:endochitinase activity"/>
    <property type="evidence" value="ECO:0007669"/>
    <property type="project" value="UniProtKB-EC"/>
</dbReference>
<protein>
    <recommendedName>
        <fullName evidence="3">chitinase</fullName>
        <ecNumber evidence="3">3.2.1.14</ecNumber>
    </recommendedName>
</protein>
<reference evidence="11 12" key="1">
    <citation type="submission" date="2018-05" db="EMBL/GenBank/DDBJ databases">
        <title>Draft genome sequence of Scytalidium lignicola DSM 105466, a ubiquitous saprotrophic fungus.</title>
        <authorList>
            <person name="Buettner E."/>
            <person name="Gebauer A.M."/>
            <person name="Hofrichter M."/>
            <person name="Liers C."/>
            <person name="Kellner H."/>
        </authorList>
    </citation>
    <scope>NUCLEOTIDE SEQUENCE [LARGE SCALE GENOMIC DNA]</scope>
    <source>
        <strain evidence="11 12">DSM 105466</strain>
    </source>
</reference>
<dbReference type="SUPFAM" id="SSF51445">
    <property type="entry name" value="(Trans)glycosidases"/>
    <property type="match status" value="1"/>
</dbReference>
<evidence type="ECO:0000256" key="6">
    <source>
        <dbReference type="ARBA" id="ARBA00023277"/>
    </source>
</evidence>
<evidence type="ECO:0000256" key="1">
    <source>
        <dbReference type="ARBA" id="ARBA00000822"/>
    </source>
</evidence>
<dbReference type="PROSITE" id="PS51910">
    <property type="entry name" value="GH18_2"/>
    <property type="match status" value="1"/>
</dbReference>
<dbReference type="GO" id="GO:0008061">
    <property type="term" value="F:chitin binding"/>
    <property type="evidence" value="ECO:0007669"/>
    <property type="project" value="InterPro"/>
</dbReference>
<dbReference type="InterPro" id="IPR001223">
    <property type="entry name" value="Glyco_hydro18_cat"/>
</dbReference>
<evidence type="ECO:0000256" key="8">
    <source>
        <dbReference type="ARBA" id="ARBA00023326"/>
    </source>
</evidence>
<feature type="non-terminal residue" evidence="11">
    <location>
        <position position="297"/>
    </location>
</feature>
<keyword evidence="6" id="KW-0119">Carbohydrate metabolism</keyword>
<feature type="non-terminal residue" evidence="11">
    <location>
        <position position="1"/>
    </location>
</feature>
<dbReference type="PROSITE" id="PS01095">
    <property type="entry name" value="GH18_1"/>
    <property type="match status" value="1"/>
</dbReference>
<name>A0A3E2HSA4_SCYLI</name>
<comment type="caution">
    <text evidence="11">The sequence shown here is derived from an EMBL/GenBank/DDBJ whole genome shotgun (WGS) entry which is preliminary data.</text>
</comment>
<keyword evidence="7 9" id="KW-0326">Glycosidase</keyword>
<dbReference type="Gene3D" id="3.20.20.80">
    <property type="entry name" value="Glycosidases"/>
    <property type="match status" value="1"/>
</dbReference>
<feature type="domain" description="GH18" evidence="10">
    <location>
        <begin position="1"/>
        <end position="297"/>
    </location>
</feature>
<dbReference type="Gene3D" id="3.10.50.10">
    <property type="match status" value="1"/>
</dbReference>
<dbReference type="PANTHER" id="PTHR11177">
    <property type="entry name" value="CHITINASE"/>
    <property type="match status" value="1"/>
</dbReference>
<dbReference type="OMA" id="MNSSFCV"/>
<dbReference type="SMART" id="SM00636">
    <property type="entry name" value="Glyco_18"/>
    <property type="match status" value="1"/>
</dbReference>
<dbReference type="STRING" id="5539.A0A3E2HSA4"/>
<evidence type="ECO:0000256" key="7">
    <source>
        <dbReference type="ARBA" id="ARBA00023295"/>
    </source>
</evidence>
<evidence type="ECO:0000256" key="4">
    <source>
        <dbReference type="ARBA" id="ARBA00022801"/>
    </source>
</evidence>
<comment type="catalytic activity">
    <reaction evidence="1">
        <text>Random endo-hydrolysis of N-acetyl-beta-D-glucosaminide (1-&gt;4)-beta-linkages in chitin and chitodextrins.</text>
        <dbReference type="EC" id="3.2.1.14"/>
    </reaction>
</comment>
<evidence type="ECO:0000259" key="10">
    <source>
        <dbReference type="PROSITE" id="PS51910"/>
    </source>
</evidence>
<keyword evidence="4 9" id="KW-0378">Hydrolase</keyword>
<dbReference type="Proteomes" id="UP000258309">
    <property type="component" value="Unassembled WGS sequence"/>
</dbReference>
<evidence type="ECO:0000313" key="11">
    <source>
        <dbReference type="EMBL" id="RFU36258.1"/>
    </source>
</evidence>
<evidence type="ECO:0000256" key="5">
    <source>
        <dbReference type="ARBA" id="ARBA00023024"/>
    </source>
</evidence>
<dbReference type="EMBL" id="NCSJ02000001">
    <property type="protein sequence ID" value="RFU36258.1"/>
    <property type="molecule type" value="Genomic_DNA"/>
</dbReference>
<dbReference type="InterPro" id="IPR001579">
    <property type="entry name" value="Glyco_hydro_18_chit_AS"/>
</dbReference>
<evidence type="ECO:0000256" key="9">
    <source>
        <dbReference type="RuleBase" id="RU000489"/>
    </source>
</evidence>
<evidence type="ECO:0000313" key="12">
    <source>
        <dbReference type="Proteomes" id="UP000258309"/>
    </source>
</evidence>
<dbReference type="Pfam" id="PF00704">
    <property type="entry name" value="Glyco_hydro_18"/>
    <property type="match status" value="1"/>
</dbReference>
<dbReference type="OrthoDB" id="73875at2759"/>
<dbReference type="InterPro" id="IPR017853">
    <property type="entry name" value="GH"/>
</dbReference>
<proteinExistence type="inferred from homology"/>
<dbReference type="GO" id="GO:0006032">
    <property type="term" value="P:chitin catabolic process"/>
    <property type="evidence" value="ECO:0007669"/>
    <property type="project" value="UniProtKB-KW"/>
</dbReference>
<evidence type="ECO:0000256" key="3">
    <source>
        <dbReference type="ARBA" id="ARBA00012729"/>
    </source>
</evidence>
<dbReference type="InterPro" id="IPR029070">
    <property type="entry name" value="Chitinase_insertion_sf"/>
</dbReference>
<keyword evidence="8" id="KW-0624">Polysaccharide degradation</keyword>
<comment type="similarity">
    <text evidence="2">Belongs to the glycosyl hydrolase 18 family. Chitinase class V subfamily.</text>
</comment>